<dbReference type="InterPro" id="IPR000477">
    <property type="entry name" value="RT_dom"/>
</dbReference>
<dbReference type="PANTHER" id="PTHR33116">
    <property type="entry name" value="REVERSE TRANSCRIPTASE ZINC-BINDING DOMAIN-CONTAINING PROTEIN-RELATED-RELATED"/>
    <property type="match status" value="1"/>
</dbReference>
<dbReference type="GeneID" id="127143981"/>
<feature type="domain" description="Reverse transcriptase" evidence="1">
    <location>
        <begin position="20"/>
        <end position="105"/>
    </location>
</feature>
<dbReference type="RefSeq" id="XP_050935261.1">
    <property type="nucleotide sequence ID" value="XM_051079304.1"/>
</dbReference>
<organism evidence="2 3">
    <name type="scientific">Cucumis melo</name>
    <name type="common">Muskmelon</name>
    <dbReference type="NCBI Taxonomy" id="3656"/>
    <lineage>
        <taxon>Eukaryota</taxon>
        <taxon>Viridiplantae</taxon>
        <taxon>Streptophyta</taxon>
        <taxon>Embryophyta</taxon>
        <taxon>Tracheophyta</taxon>
        <taxon>Spermatophyta</taxon>
        <taxon>Magnoliopsida</taxon>
        <taxon>eudicotyledons</taxon>
        <taxon>Gunneridae</taxon>
        <taxon>Pentapetalae</taxon>
        <taxon>rosids</taxon>
        <taxon>fabids</taxon>
        <taxon>Cucurbitales</taxon>
        <taxon>Cucurbitaceae</taxon>
        <taxon>Benincaseae</taxon>
        <taxon>Cucumis</taxon>
    </lineage>
</organism>
<gene>
    <name evidence="3" type="primary">LOC127143981</name>
</gene>
<name>A0ABM3KBV3_CUCME</name>
<proteinExistence type="predicted"/>
<dbReference type="SUPFAM" id="SSF56672">
    <property type="entry name" value="DNA/RNA polymerases"/>
    <property type="match status" value="1"/>
</dbReference>
<keyword evidence="2" id="KW-1185">Reference proteome</keyword>
<evidence type="ECO:0000313" key="2">
    <source>
        <dbReference type="Proteomes" id="UP001652600"/>
    </source>
</evidence>
<dbReference type="Proteomes" id="UP001652600">
    <property type="component" value="Chromosome 11"/>
</dbReference>
<dbReference type="PANTHER" id="PTHR33116:SF78">
    <property type="entry name" value="OS12G0587133 PROTEIN"/>
    <property type="match status" value="1"/>
</dbReference>
<dbReference type="Pfam" id="PF00078">
    <property type="entry name" value="RVT_1"/>
    <property type="match status" value="1"/>
</dbReference>
<dbReference type="InterPro" id="IPR043502">
    <property type="entry name" value="DNA/RNA_pol_sf"/>
</dbReference>
<evidence type="ECO:0000259" key="1">
    <source>
        <dbReference type="Pfam" id="PF00078"/>
    </source>
</evidence>
<protein>
    <submittedName>
        <fullName evidence="3">Uncharacterized protein LOC127143981</fullName>
    </submittedName>
</protein>
<sequence>MDYLSRLLINLAEKGKINGVNFGPNLNLTHILFADDILIFVEDKEDYVSNLKMILHLFESASDLNINLSKSTIFPINVPTDRANSIVDSWGISKGQLPTTYLGMPLGGKPSSSNFWDNILQKIQKKLRSWKYSQLSKGGRIL</sequence>
<accession>A0ABM3KBV3</accession>
<reference evidence="3" key="1">
    <citation type="submission" date="2025-08" db="UniProtKB">
        <authorList>
            <consortium name="RefSeq"/>
        </authorList>
    </citation>
    <scope>IDENTIFICATION</scope>
    <source>
        <tissue evidence="3">Stem</tissue>
    </source>
</reference>
<evidence type="ECO:0000313" key="3">
    <source>
        <dbReference type="RefSeq" id="XP_050935261.1"/>
    </source>
</evidence>